<accession>A0A8R1EDQ8</accession>
<sequence length="68" mass="7959">MYIRRQNEPGSFGKQRKDFLNFPGEQFRSLRFCTIPQQVSLSFGQQISLSHRFQCLLPSRCPADSYKS</sequence>
<name>A0A8R1EDQ8_CAEJA</name>
<dbReference type="AlphaFoldDB" id="A0A8R1EDQ8"/>
<dbReference type="EnsemblMetazoa" id="CJA32929.1">
    <property type="protein sequence ID" value="CJA32929.1"/>
    <property type="gene ID" value="WBGene00208776"/>
</dbReference>
<proteinExistence type="predicted"/>
<evidence type="ECO:0000313" key="1">
    <source>
        <dbReference type="EnsemblMetazoa" id="CJA32929.1"/>
    </source>
</evidence>
<evidence type="ECO:0000313" key="2">
    <source>
        <dbReference type="Proteomes" id="UP000005237"/>
    </source>
</evidence>
<protein>
    <submittedName>
        <fullName evidence="1">Uncharacterized protein</fullName>
    </submittedName>
</protein>
<dbReference type="Proteomes" id="UP000005237">
    <property type="component" value="Unassembled WGS sequence"/>
</dbReference>
<keyword evidence="2" id="KW-1185">Reference proteome</keyword>
<organism evidence="1 2">
    <name type="scientific">Caenorhabditis japonica</name>
    <dbReference type="NCBI Taxonomy" id="281687"/>
    <lineage>
        <taxon>Eukaryota</taxon>
        <taxon>Metazoa</taxon>
        <taxon>Ecdysozoa</taxon>
        <taxon>Nematoda</taxon>
        <taxon>Chromadorea</taxon>
        <taxon>Rhabditida</taxon>
        <taxon>Rhabditina</taxon>
        <taxon>Rhabditomorpha</taxon>
        <taxon>Rhabditoidea</taxon>
        <taxon>Rhabditidae</taxon>
        <taxon>Peloderinae</taxon>
        <taxon>Caenorhabditis</taxon>
    </lineage>
</organism>
<reference evidence="1" key="2">
    <citation type="submission" date="2022-06" db="UniProtKB">
        <authorList>
            <consortium name="EnsemblMetazoa"/>
        </authorList>
    </citation>
    <scope>IDENTIFICATION</scope>
    <source>
        <strain evidence="1">DF5081</strain>
    </source>
</reference>
<reference evidence="2" key="1">
    <citation type="submission" date="2010-08" db="EMBL/GenBank/DDBJ databases">
        <authorList>
            <consortium name="Caenorhabditis japonica Sequencing Consortium"/>
            <person name="Wilson R.K."/>
        </authorList>
    </citation>
    <scope>NUCLEOTIDE SEQUENCE [LARGE SCALE GENOMIC DNA]</scope>
    <source>
        <strain evidence="2">DF5081</strain>
    </source>
</reference>